<name>A0A972JIZ4_9GAMM</name>
<organism evidence="3 4">
    <name type="scientific">Shewanella salipaludis</name>
    <dbReference type="NCBI Taxonomy" id="2723052"/>
    <lineage>
        <taxon>Bacteria</taxon>
        <taxon>Pseudomonadati</taxon>
        <taxon>Pseudomonadota</taxon>
        <taxon>Gammaproteobacteria</taxon>
        <taxon>Alteromonadales</taxon>
        <taxon>Shewanellaceae</taxon>
        <taxon>Shewanella</taxon>
    </lineage>
</organism>
<sequence length="123" mass="13561">MKSKWIAIAFVGAASLGLSGCVVNVGDEASDRLDGSHWAKVQDDNREKLTRLNLGMDREQVLALMGTADFSEAYLQDGKEMQVLFYRTQRNHGDGRTTKDECTPIILSNHSLVGWGEAAYAKL</sequence>
<dbReference type="Gene3D" id="3.30.1450.10">
    <property type="match status" value="1"/>
</dbReference>
<dbReference type="RefSeq" id="WP_169563248.1">
    <property type="nucleotide sequence ID" value="NZ_JAAXYH010000002.1"/>
</dbReference>
<dbReference type="PROSITE" id="PS51257">
    <property type="entry name" value="PROKAR_LIPOPROTEIN"/>
    <property type="match status" value="1"/>
</dbReference>
<evidence type="ECO:0000313" key="3">
    <source>
        <dbReference type="EMBL" id="NMH64580.1"/>
    </source>
</evidence>
<keyword evidence="1 2" id="KW-0732">Signal</keyword>
<feature type="chain" id="PRO_5037973823" evidence="2">
    <location>
        <begin position="21"/>
        <end position="123"/>
    </location>
</feature>
<keyword evidence="4" id="KW-1185">Reference proteome</keyword>
<dbReference type="AlphaFoldDB" id="A0A972JIZ4"/>
<dbReference type="Proteomes" id="UP000737113">
    <property type="component" value="Unassembled WGS sequence"/>
</dbReference>
<evidence type="ECO:0000313" key="4">
    <source>
        <dbReference type="Proteomes" id="UP000737113"/>
    </source>
</evidence>
<evidence type="ECO:0000256" key="1">
    <source>
        <dbReference type="ARBA" id="ARBA00022729"/>
    </source>
</evidence>
<proteinExistence type="predicted"/>
<dbReference type="InterPro" id="IPR021534">
    <property type="entry name" value="DUF3192"/>
</dbReference>
<dbReference type="Pfam" id="PF11399">
    <property type="entry name" value="DUF3192"/>
    <property type="match status" value="1"/>
</dbReference>
<gene>
    <name evidence="3" type="ORF">HC757_05280</name>
</gene>
<protein>
    <submittedName>
        <fullName evidence="3">DUF3192 domain-containing protein</fullName>
    </submittedName>
</protein>
<dbReference type="EMBL" id="JAAXYH010000002">
    <property type="protein sequence ID" value="NMH64580.1"/>
    <property type="molecule type" value="Genomic_DNA"/>
</dbReference>
<accession>A0A972JIZ4</accession>
<feature type="signal peptide" evidence="2">
    <location>
        <begin position="1"/>
        <end position="20"/>
    </location>
</feature>
<evidence type="ECO:0000256" key="2">
    <source>
        <dbReference type="SAM" id="SignalP"/>
    </source>
</evidence>
<comment type="caution">
    <text evidence="3">The sequence shown here is derived from an EMBL/GenBank/DDBJ whole genome shotgun (WGS) entry which is preliminary data.</text>
</comment>
<dbReference type="InterPro" id="IPR037873">
    <property type="entry name" value="BamE-like"/>
</dbReference>
<reference evidence="3" key="1">
    <citation type="submission" date="2020-04" db="EMBL/GenBank/DDBJ databases">
        <title>Description of Shewanella salipaludis sp. nov., isolated from a salt marsh.</title>
        <authorList>
            <person name="Park S."/>
            <person name="Yoon J.-H."/>
        </authorList>
    </citation>
    <scope>NUCLEOTIDE SEQUENCE</scope>
    <source>
        <strain evidence="3">SHSM-M6</strain>
    </source>
</reference>